<keyword evidence="1" id="KW-0175">Coiled coil</keyword>
<keyword evidence="3" id="KW-1185">Reference proteome</keyword>
<proteinExistence type="predicted"/>
<name>G5II18_9FIRM</name>
<dbReference type="AlphaFoldDB" id="G5II18"/>
<reference evidence="2 3" key="1">
    <citation type="submission" date="2011-08" db="EMBL/GenBank/DDBJ databases">
        <title>The Genome Sequence of Clostridium hathewayi WAL-18680.</title>
        <authorList>
            <consortium name="The Broad Institute Genome Sequencing Platform"/>
            <person name="Earl A."/>
            <person name="Ward D."/>
            <person name="Feldgarden M."/>
            <person name="Gevers D."/>
            <person name="Finegold S.M."/>
            <person name="Summanen P.H."/>
            <person name="Molitoris D.R."/>
            <person name="Song M."/>
            <person name="Daigneault M."/>
            <person name="Allen-Vercoe E."/>
            <person name="Young S.K."/>
            <person name="Zeng Q."/>
            <person name="Gargeya S."/>
            <person name="Fitzgerald M."/>
            <person name="Haas B."/>
            <person name="Abouelleil A."/>
            <person name="Alvarado L."/>
            <person name="Arachchi H.M."/>
            <person name="Berlin A."/>
            <person name="Brown A."/>
            <person name="Chapman S.B."/>
            <person name="Chen Z."/>
            <person name="Dunbar C."/>
            <person name="Freedman E."/>
            <person name="Gearin G."/>
            <person name="Gellesch M."/>
            <person name="Goldberg J."/>
            <person name="Griggs A."/>
            <person name="Gujja S."/>
            <person name="Heiman D."/>
            <person name="Howarth C."/>
            <person name="Larson L."/>
            <person name="Lui A."/>
            <person name="MacDonald P.J.P."/>
            <person name="Montmayeur A."/>
            <person name="Murphy C."/>
            <person name="Neiman D."/>
            <person name="Pearson M."/>
            <person name="Priest M."/>
            <person name="Roberts A."/>
            <person name="Saif S."/>
            <person name="Shea T."/>
            <person name="Shenoy N."/>
            <person name="Sisk P."/>
            <person name="Stolte C."/>
            <person name="Sykes S."/>
            <person name="Wortman J."/>
            <person name="Nusbaum C."/>
            <person name="Birren B."/>
        </authorList>
    </citation>
    <scope>NUCLEOTIDE SEQUENCE [LARGE SCALE GENOMIC DNA]</scope>
    <source>
        <strain evidence="2 3">WAL-18680</strain>
    </source>
</reference>
<protein>
    <submittedName>
        <fullName evidence="2">Uncharacterized protein</fullName>
    </submittedName>
</protein>
<feature type="coiled-coil region" evidence="1">
    <location>
        <begin position="10"/>
        <end position="51"/>
    </location>
</feature>
<dbReference type="RefSeq" id="WP_006781125.1">
    <property type="nucleotide sequence ID" value="NZ_CP040506.1"/>
</dbReference>
<sequence length="82" mass="9609">MPRGARKSPKEKLQLKLEEVVQAIEQYEQAVLTLKGQKKEIEEELAQLELREVLELMKEKELSTEELRDMILDYQPQLEQGA</sequence>
<dbReference type="Proteomes" id="UP000005384">
    <property type="component" value="Unassembled WGS sequence"/>
</dbReference>
<dbReference type="OrthoDB" id="2059991at2"/>
<dbReference type="PATRIC" id="fig|742737.3.peg.3122"/>
<evidence type="ECO:0000313" key="2">
    <source>
        <dbReference type="EMBL" id="EHI58834.1"/>
    </source>
</evidence>
<gene>
    <name evidence="2" type="ORF">HMPREF9473_03146</name>
</gene>
<accession>G5II18</accession>
<comment type="caution">
    <text evidence="2">The sequence shown here is derived from an EMBL/GenBank/DDBJ whole genome shotgun (WGS) entry which is preliminary data.</text>
</comment>
<dbReference type="EMBL" id="ADLN01000083">
    <property type="protein sequence ID" value="EHI58834.1"/>
    <property type="molecule type" value="Genomic_DNA"/>
</dbReference>
<evidence type="ECO:0000313" key="3">
    <source>
        <dbReference type="Proteomes" id="UP000005384"/>
    </source>
</evidence>
<dbReference type="HOGENOM" id="CLU_194472_0_0_9"/>
<evidence type="ECO:0000256" key="1">
    <source>
        <dbReference type="SAM" id="Coils"/>
    </source>
</evidence>
<organism evidence="2 3">
    <name type="scientific">Hungatella hathewayi WAL-18680</name>
    <dbReference type="NCBI Taxonomy" id="742737"/>
    <lineage>
        <taxon>Bacteria</taxon>
        <taxon>Bacillati</taxon>
        <taxon>Bacillota</taxon>
        <taxon>Clostridia</taxon>
        <taxon>Lachnospirales</taxon>
        <taxon>Lachnospiraceae</taxon>
        <taxon>Hungatella</taxon>
    </lineage>
</organism>